<protein>
    <recommendedName>
        <fullName evidence="1">Thioredoxin-like fold domain-containing protein</fullName>
    </recommendedName>
</protein>
<dbReference type="PANTHER" id="PTHR12289:SF41">
    <property type="entry name" value="FAILED AXON CONNECTIONS-RELATED"/>
    <property type="match status" value="1"/>
</dbReference>
<dbReference type="EMBL" id="KV417351">
    <property type="protein sequence ID" value="KZO90128.1"/>
    <property type="molecule type" value="Genomic_DNA"/>
</dbReference>
<feature type="domain" description="Thioredoxin-like fold" evidence="1">
    <location>
        <begin position="20"/>
        <end position="118"/>
    </location>
</feature>
<evidence type="ECO:0000313" key="3">
    <source>
        <dbReference type="Proteomes" id="UP000076738"/>
    </source>
</evidence>
<name>A0A167G3E2_CALVF</name>
<dbReference type="PANTHER" id="PTHR12289">
    <property type="entry name" value="METAXIN RELATED"/>
    <property type="match status" value="1"/>
</dbReference>
<dbReference type="Proteomes" id="UP000076738">
    <property type="component" value="Unassembled WGS sequence"/>
</dbReference>
<reference evidence="2 3" key="1">
    <citation type="journal article" date="2016" name="Mol. Biol. Evol.">
        <title>Comparative Genomics of Early-Diverging Mushroom-Forming Fungi Provides Insights into the Origins of Lignocellulose Decay Capabilities.</title>
        <authorList>
            <person name="Nagy L.G."/>
            <person name="Riley R."/>
            <person name="Tritt A."/>
            <person name="Adam C."/>
            <person name="Daum C."/>
            <person name="Floudas D."/>
            <person name="Sun H."/>
            <person name="Yadav J.S."/>
            <person name="Pangilinan J."/>
            <person name="Larsson K.H."/>
            <person name="Matsuura K."/>
            <person name="Barry K."/>
            <person name="Labutti K."/>
            <person name="Kuo R."/>
            <person name="Ohm R.A."/>
            <person name="Bhattacharya S.S."/>
            <person name="Shirouzu T."/>
            <person name="Yoshinaga Y."/>
            <person name="Martin F.M."/>
            <person name="Grigoriev I.V."/>
            <person name="Hibbett D.S."/>
        </authorList>
    </citation>
    <scope>NUCLEOTIDE SEQUENCE [LARGE SCALE GENOMIC DNA]</scope>
    <source>
        <strain evidence="2 3">TUFC12733</strain>
    </source>
</reference>
<dbReference type="Pfam" id="PF17172">
    <property type="entry name" value="GST_N_4"/>
    <property type="match status" value="1"/>
</dbReference>
<gene>
    <name evidence="2" type="ORF">CALVIDRAFT_542969</name>
</gene>
<sequence>MSLKLHVVSKLPSEASGSYYCEKLVTTLRAVSYTDYAIVHDMPYNGPKSKVPWVTLPSGELLPDSYFILRHLISTGVIPNIDESLPPAARADARAWVAQVDELIYPTTLCERFLNDANNAELNAQLFSSIPWPLRSGIAWWVRRNARVNLWGHGVARHSDAEREMILSEFVGNALLKLEKESCLFGEQPCSADVALYAWCANCLQTKGNPFVRKLILGSDRLKEYVKALTERWFPEYEEILQLVG</sequence>
<keyword evidence="3" id="KW-1185">Reference proteome</keyword>
<dbReference type="InterPro" id="IPR012336">
    <property type="entry name" value="Thioredoxin-like_fold"/>
</dbReference>
<proteinExistence type="predicted"/>
<organism evidence="2 3">
    <name type="scientific">Calocera viscosa (strain TUFC12733)</name>
    <dbReference type="NCBI Taxonomy" id="1330018"/>
    <lineage>
        <taxon>Eukaryota</taxon>
        <taxon>Fungi</taxon>
        <taxon>Dikarya</taxon>
        <taxon>Basidiomycota</taxon>
        <taxon>Agaricomycotina</taxon>
        <taxon>Dacrymycetes</taxon>
        <taxon>Dacrymycetales</taxon>
        <taxon>Dacrymycetaceae</taxon>
        <taxon>Calocera</taxon>
    </lineage>
</organism>
<dbReference type="InterPro" id="IPR050931">
    <property type="entry name" value="Mito_Protein_Transport_Metaxin"/>
</dbReference>
<accession>A0A167G3E2</accession>
<dbReference type="GO" id="GO:0005737">
    <property type="term" value="C:cytoplasm"/>
    <property type="evidence" value="ECO:0007669"/>
    <property type="project" value="TreeGrafter"/>
</dbReference>
<evidence type="ECO:0000313" key="2">
    <source>
        <dbReference type="EMBL" id="KZO90128.1"/>
    </source>
</evidence>
<dbReference type="AlphaFoldDB" id="A0A167G3E2"/>
<evidence type="ECO:0000259" key="1">
    <source>
        <dbReference type="Pfam" id="PF17172"/>
    </source>
</evidence>
<dbReference type="OrthoDB" id="5809458at2759"/>